<keyword evidence="11" id="KW-0325">Glycoprotein</keyword>
<dbReference type="InterPro" id="IPR013210">
    <property type="entry name" value="LRR_N_plant-typ"/>
</dbReference>
<evidence type="ECO:0000313" key="16">
    <source>
        <dbReference type="EMBL" id="PRQ57493.1"/>
    </source>
</evidence>
<proteinExistence type="inferred from homology"/>
<dbReference type="Gene3D" id="3.80.10.10">
    <property type="entry name" value="Ribonuclease Inhibitor"/>
    <property type="match status" value="6"/>
</dbReference>
<feature type="domain" description="Disease resistance R13L4/SHOC-2-like LRR" evidence="15">
    <location>
        <begin position="320"/>
        <end position="507"/>
    </location>
</feature>
<dbReference type="FunFam" id="3.80.10.10:FF:000041">
    <property type="entry name" value="LRR receptor-like serine/threonine-protein kinase ERECTA"/>
    <property type="match status" value="2"/>
</dbReference>
<reference evidence="16 17" key="1">
    <citation type="journal article" date="2018" name="Nat. Genet.">
        <title>The Rosa genome provides new insights in the design of modern roses.</title>
        <authorList>
            <person name="Bendahmane M."/>
        </authorList>
    </citation>
    <scope>NUCLEOTIDE SEQUENCE [LARGE SCALE GENOMIC DNA]</scope>
    <source>
        <strain evidence="17">cv. Old Blush</strain>
    </source>
</reference>
<dbReference type="PANTHER" id="PTHR48061:SF12">
    <property type="entry name" value="DISEASE RESISTANCE LIKE PROTEIN"/>
    <property type="match status" value="1"/>
</dbReference>
<evidence type="ECO:0000256" key="11">
    <source>
        <dbReference type="ARBA" id="ARBA00023180"/>
    </source>
</evidence>
<dbReference type="InterPro" id="IPR001611">
    <property type="entry name" value="Leu-rich_rpt"/>
</dbReference>
<dbReference type="Pfam" id="PF08263">
    <property type="entry name" value="LRRNT_2"/>
    <property type="match status" value="1"/>
</dbReference>
<gene>
    <name evidence="16" type="ORF">RchiOBHm_Chr1g0348951</name>
</gene>
<keyword evidence="10" id="KW-0675">Receptor</keyword>
<feature type="domain" description="Leucine-rich repeat-containing N-terminal plant-type" evidence="14">
    <location>
        <begin position="64"/>
        <end position="116"/>
    </location>
</feature>
<feature type="signal peptide" evidence="13">
    <location>
        <begin position="1"/>
        <end position="21"/>
    </location>
</feature>
<evidence type="ECO:0000256" key="2">
    <source>
        <dbReference type="ARBA" id="ARBA00009592"/>
    </source>
</evidence>
<dbReference type="PROSITE" id="PS51450">
    <property type="entry name" value="LRR"/>
    <property type="match status" value="1"/>
</dbReference>
<dbReference type="STRING" id="74649.A0A2P6SFP7"/>
<feature type="chain" id="PRO_5015176715" evidence="13">
    <location>
        <begin position="22"/>
        <end position="991"/>
    </location>
</feature>
<keyword evidence="8 12" id="KW-1133">Transmembrane helix</keyword>
<dbReference type="EMBL" id="PDCK01000039">
    <property type="protein sequence ID" value="PRQ57493.1"/>
    <property type="molecule type" value="Genomic_DNA"/>
</dbReference>
<keyword evidence="4" id="KW-0433">Leucine-rich repeat</keyword>
<dbReference type="InterPro" id="IPR003591">
    <property type="entry name" value="Leu-rich_rpt_typical-subtyp"/>
</dbReference>
<evidence type="ECO:0000256" key="8">
    <source>
        <dbReference type="ARBA" id="ARBA00022989"/>
    </source>
</evidence>
<name>A0A2P6SFP7_ROSCH</name>
<dbReference type="PANTHER" id="PTHR48061">
    <property type="entry name" value="LEUCINE-RICH REPEAT RECEPTOR PROTEIN KINASE EMS1-LIKE-RELATED"/>
    <property type="match status" value="1"/>
</dbReference>
<dbReference type="PRINTS" id="PR00019">
    <property type="entry name" value="LEURICHRPT"/>
</dbReference>
<dbReference type="Pfam" id="PF13855">
    <property type="entry name" value="LRR_8"/>
    <property type="match status" value="1"/>
</dbReference>
<dbReference type="InterPro" id="IPR046956">
    <property type="entry name" value="RLP23-like"/>
</dbReference>
<comment type="similarity">
    <text evidence="2">Belongs to the RLP family.</text>
</comment>
<feature type="transmembrane region" description="Helical" evidence="12">
    <location>
        <begin position="940"/>
        <end position="962"/>
    </location>
</feature>
<evidence type="ECO:0000256" key="1">
    <source>
        <dbReference type="ARBA" id="ARBA00004251"/>
    </source>
</evidence>
<evidence type="ECO:0000256" key="12">
    <source>
        <dbReference type="SAM" id="Phobius"/>
    </source>
</evidence>
<evidence type="ECO:0000313" key="17">
    <source>
        <dbReference type="Proteomes" id="UP000238479"/>
    </source>
</evidence>
<comment type="subcellular location">
    <subcellularLocation>
        <location evidence="1">Cell membrane</location>
        <topology evidence="1">Single-pass type I membrane protein</topology>
    </subcellularLocation>
</comment>
<evidence type="ECO:0000259" key="15">
    <source>
        <dbReference type="Pfam" id="PF23598"/>
    </source>
</evidence>
<sequence length="991" mass="109520">MRGLSQCLFLFLFFFFKGCNTSTSQEVTSTAHKSIIMFVVVGGGGGGGGGGGIGRVFVPSYCPEEESSALLQFKHSFTINASASGLESAYPKVLSWKQTQGGNNTSCCTWDGVECDEKTGHVIGLDLSSSYLYGSINSNSSLFRLVHLQRLNLADNDFKYSQIPSTIRNLPMLTQLDLSFSVFAGQVPSQLSQLVKLSLLNLSSNTEPSSGVGLLKLDGSNFRNLVQNLTNLEHLCLRYINISSTIPHSMANLSFLTTVDLHQCELFGDFPVTIFHFQNLKNLYLRDNQDLIGYLPEFNQSSRLTTLDVHGTRFSGNFPSSIGKINSLKQLDVAACNFTAGLIPSSLGNLRQLTYLDISANKFGGLIPESFGNLTKLTNFRIATSPLTIGPVPSWIGNFSKLVYLDFSYSGLNSSILASFSNLTNLEILYLHYNDLRGTLEFQTFRNLQNLNQLNLNGNNLEFLTDSVIMNATVPQFKVLGLARCNLTQFPYFLRYQKNLQALYLDQNKIQGQVPKWIWNMSTESLKFFRLGDNLLSGFEQLPVVLPWINLRYLSLLSNMFHGPLPIPAASTSGYEVQNNNFAGEVPPGICNMSSLLALDASNNNFSGMIPQCFGNFSDHLTLLLLGNNSFHGTLPQTYTNKSNLRMLDVGQNQLQGQLPRSLANCLLLETLILSNNNLSDVFPFWLATLPELKLLAMRHNGFHGVIGKPENNQRFPKLRILDMSYNNFTGQFLAEHIFFEYAMRPNMTVSQTTYMEADVRYQFGNGNGESATFYYDAPITITSKGLDRYYSKIQEAFAVIDISCNKFEGKIDEWIGNLKGLRSLNFSNNLLTGGIPSSLGKLTDLESLDLSNNKLSEEIPQQLAQLTFLAQFNVSHNNLTGPIPSGTQLRGFNVTAYEGNSALCGDPLPKKCGNSNTPAQLPPSGIEDNSSGSGIEFDWIFVLAGYGSGLVIGVVLADVAITRRPVLFLQIVGTLIRLMEKITSWKRSGR</sequence>
<dbReference type="GO" id="GO:0005886">
    <property type="term" value="C:plasma membrane"/>
    <property type="evidence" value="ECO:0007669"/>
    <property type="project" value="UniProtKB-SubCell"/>
</dbReference>
<dbReference type="Pfam" id="PF23598">
    <property type="entry name" value="LRR_14"/>
    <property type="match status" value="1"/>
</dbReference>
<dbReference type="Gramene" id="PRQ57493">
    <property type="protein sequence ID" value="PRQ57493"/>
    <property type="gene ID" value="RchiOBHm_Chr1g0348951"/>
</dbReference>
<keyword evidence="3" id="KW-1003">Cell membrane</keyword>
<evidence type="ECO:0000256" key="6">
    <source>
        <dbReference type="ARBA" id="ARBA00022729"/>
    </source>
</evidence>
<keyword evidence="5 12" id="KW-0812">Transmembrane</keyword>
<keyword evidence="7" id="KW-0677">Repeat</keyword>
<dbReference type="SMART" id="SM00369">
    <property type="entry name" value="LRR_TYP"/>
    <property type="match status" value="8"/>
</dbReference>
<evidence type="ECO:0000256" key="10">
    <source>
        <dbReference type="ARBA" id="ARBA00023170"/>
    </source>
</evidence>
<dbReference type="InterPro" id="IPR032675">
    <property type="entry name" value="LRR_dom_sf"/>
</dbReference>
<keyword evidence="17" id="KW-1185">Reference proteome</keyword>
<dbReference type="SMART" id="SM00365">
    <property type="entry name" value="LRR_SD22"/>
    <property type="match status" value="6"/>
</dbReference>
<evidence type="ECO:0000256" key="4">
    <source>
        <dbReference type="ARBA" id="ARBA00022614"/>
    </source>
</evidence>
<dbReference type="SUPFAM" id="SSF52047">
    <property type="entry name" value="RNI-like"/>
    <property type="match status" value="1"/>
</dbReference>
<dbReference type="AlphaFoldDB" id="A0A2P6SFP7"/>
<dbReference type="FunFam" id="3.80.10.10:FF:000213">
    <property type="entry name" value="Tyrosine-sulfated glycopeptide receptor 1"/>
    <property type="match status" value="1"/>
</dbReference>
<evidence type="ECO:0000259" key="14">
    <source>
        <dbReference type="Pfam" id="PF08263"/>
    </source>
</evidence>
<accession>A0A2P6SFP7</accession>
<protein>
    <submittedName>
        <fullName evidence="16">Putative leucine-rich repeat-containing, plant-type, leucine-rich repeat domain, L</fullName>
    </submittedName>
</protein>
<dbReference type="OMA" id="SHSIMMK"/>
<comment type="caution">
    <text evidence="16">The sequence shown here is derived from an EMBL/GenBank/DDBJ whole genome shotgun (WGS) entry which is preliminary data.</text>
</comment>
<evidence type="ECO:0000256" key="3">
    <source>
        <dbReference type="ARBA" id="ARBA00022475"/>
    </source>
</evidence>
<dbReference type="InterPro" id="IPR055414">
    <property type="entry name" value="LRR_R13L4/SHOC2-like"/>
</dbReference>
<keyword evidence="6 13" id="KW-0732">Signal</keyword>
<keyword evidence="9 12" id="KW-0472">Membrane</keyword>
<dbReference type="Pfam" id="PF00560">
    <property type="entry name" value="LRR_1"/>
    <property type="match status" value="3"/>
</dbReference>
<evidence type="ECO:0000256" key="5">
    <source>
        <dbReference type="ARBA" id="ARBA00022692"/>
    </source>
</evidence>
<dbReference type="Proteomes" id="UP000238479">
    <property type="component" value="Chromosome 1"/>
</dbReference>
<evidence type="ECO:0000256" key="9">
    <source>
        <dbReference type="ARBA" id="ARBA00023136"/>
    </source>
</evidence>
<organism evidence="16 17">
    <name type="scientific">Rosa chinensis</name>
    <name type="common">China rose</name>
    <dbReference type="NCBI Taxonomy" id="74649"/>
    <lineage>
        <taxon>Eukaryota</taxon>
        <taxon>Viridiplantae</taxon>
        <taxon>Streptophyta</taxon>
        <taxon>Embryophyta</taxon>
        <taxon>Tracheophyta</taxon>
        <taxon>Spermatophyta</taxon>
        <taxon>Magnoliopsida</taxon>
        <taxon>eudicotyledons</taxon>
        <taxon>Gunneridae</taxon>
        <taxon>Pentapetalae</taxon>
        <taxon>rosids</taxon>
        <taxon>fabids</taxon>
        <taxon>Rosales</taxon>
        <taxon>Rosaceae</taxon>
        <taxon>Rosoideae</taxon>
        <taxon>Rosoideae incertae sedis</taxon>
        <taxon>Rosa</taxon>
    </lineage>
</organism>
<evidence type="ECO:0000256" key="7">
    <source>
        <dbReference type="ARBA" id="ARBA00022737"/>
    </source>
</evidence>
<evidence type="ECO:0000256" key="13">
    <source>
        <dbReference type="SAM" id="SignalP"/>
    </source>
</evidence>
<dbReference type="SUPFAM" id="SSF52058">
    <property type="entry name" value="L domain-like"/>
    <property type="match status" value="2"/>
</dbReference>